<evidence type="ECO:0000313" key="4">
    <source>
        <dbReference type="Ensembl" id="ENSFTIP00000001557.1"/>
    </source>
</evidence>
<dbReference type="Ensembl" id="ENSFTIT00000001639.1">
    <property type="protein sequence ID" value="ENSFTIP00000001557.1"/>
    <property type="gene ID" value="ENSFTIG00000001106.1"/>
</dbReference>
<dbReference type="GO" id="GO:2000781">
    <property type="term" value="P:positive regulation of double-strand break repair"/>
    <property type="evidence" value="ECO:0007669"/>
    <property type="project" value="TreeGrafter"/>
</dbReference>
<feature type="region of interest" description="Disordered" evidence="2">
    <location>
        <begin position="325"/>
        <end position="412"/>
    </location>
</feature>
<dbReference type="OMA" id="HYLVQMK"/>
<dbReference type="Proteomes" id="UP000694562">
    <property type="component" value="Unplaced"/>
</dbReference>
<evidence type="ECO:0000313" key="5">
    <source>
        <dbReference type="Proteomes" id="UP000694562"/>
    </source>
</evidence>
<keyword evidence="5" id="KW-1185">Reference proteome</keyword>
<evidence type="ECO:0000256" key="2">
    <source>
        <dbReference type="SAM" id="MobiDB-lite"/>
    </source>
</evidence>
<name>A0A8C4TPA9_FALTI</name>
<feature type="compositionally biased region" description="Basic and acidic residues" evidence="2">
    <location>
        <begin position="795"/>
        <end position="811"/>
    </location>
</feature>
<dbReference type="GO" id="GO:0006974">
    <property type="term" value="P:DNA damage response"/>
    <property type="evidence" value="ECO:0007669"/>
    <property type="project" value="TreeGrafter"/>
</dbReference>
<organism evidence="4 5">
    <name type="scientific">Falco tinnunculus</name>
    <name type="common">Common kestrel</name>
    <dbReference type="NCBI Taxonomy" id="100819"/>
    <lineage>
        <taxon>Eukaryota</taxon>
        <taxon>Metazoa</taxon>
        <taxon>Chordata</taxon>
        <taxon>Craniata</taxon>
        <taxon>Vertebrata</taxon>
        <taxon>Euteleostomi</taxon>
        <taxon>Archelosauria</taxon>
        <taxon>Archosauria</taxon>
        <taxon>Dinosauria</taxon>
        <taxon>Saurischia</taxon>
        <taxon>Theropoda</taxon>
        <taxon>Coelurosauria</taxon>
        <taxon>Aves</taxon>
        <taxon>Neognathae</taxon>
        <taxon>Neoaves</taxon>
        <taxon>Telluraves</taxon>
        <taxon>Australaves</taxon>
        <taxon>Falconiformes</taxon>
        <taxon>Falconidae</taxon>
        <taxon>Falco</taxon>
    </lineage>
</organism>
<reference evidence="4" key="2">
    <citation type="submission" date="2025-09" db="UniProtKB">
        <authorList>
            <consortium name="Ensembl"/>
        </authorList>
    </citation>
    <scope>IDENTIFICATION</scope>
</reference>
<dbReference type="InterPro" id="IPR026161">
    <property type="entry name" value="FAM178"/>
</dbReference>
<dbReference type="InterPro" id="IPR044276">
    <property type="entry name" value="CANIN_dom"/>
</dbReference>
<feature type="region of interest" description="Disordered" evidence="2">
    <location>
        <begin position="795"/>
        <end position="817"/>
    </location>
</feature>
<dbReference type="GO" id="GO:0035861">
    <property type="term" value="C:site of double-strand break"/>
    <property type="evidence" value="ECO:0007669"/>
    <property type="project" value="TreeGrafter"/>
</dbReference>
<dbReference type="AlphaFoldDB" id="A0A8C4TPA9"/>
<dbReference type="GO" id="GO:1990166">
    <property type="term" value="P:protein localization to site of double-strand break"/>
    <property type="evidence" value="ECO:0007669"/>
    <property type="project" value="TreeGrafter"/>
</dbReference>
<evidence type="ECO:0000259" key="3">
    <source>
        <dbReference type="Pfam" id="PF14816"/>
    </source>
</evidence>
<dbReference type="OrthoDB" id="6158547at2759"/>
<feature type="compositionally biased region" description="Basic residues" evidence="2">
    <location>
        <begin position="325"/>
        <end position="340"/>
    </location>
</feature>
<dbReference type="Pfam" id="PF14816">
    <property type="entry name" value="CANIN"/>
    <property type="match status" value="1"/>
</dbReference>
<dbReference type="PANTHER" id="PTHR16046:SF10">
    <property type="entry name" value="SMC5-SMC6 COMPLEX LOCALIZATION FACTOR PROTEIN 2"/>
    <property type="match status" value="1"/>
</dbReference>
<accession>A0A8C4TPA9</accession>
<dbReference type="GO" id="GO:0005634">
    <property type="term" value="C:nucleus"/>
    <property type="evidence" value="ECO:0007669"/>
    <property type="project" value="TreeGrafter"/>
</dbReference>
<feature type="compositionally biased region" description="Polar residues" evidence="2">
    <location>
        <begin position="372"/>
        <end position="397"/>
    </location>
</feature>
<dbReference type="PANTHER" id="PTHR16046">
    <property type="entry name" value="SMC5-SMC6 COMPLEX LOCALIZATION FACTOR 2"/>
    <property type="match status" value="1"/>
</dbReference>
<comment type="similarity">
    <text evidence="1">Belongs to the FAM178 family.</text>
</comment>
<sequence length="1272" mass="142578">MNQREALLLQALSQSVTEQNKIYLHRLLPTVPGTRVAPASGLSYGAGSGRSLRSPPPPRVNRVTHVMTRPLGVGVPLPSPPVTRSRRHFTPTAAATEAARGFRKQTTAEFFKPVLNQDLGHKDSIVLCSPDRGNVKDAGIGLSVLCTERFEKKISSSKKVRRKKMPDQTPNTGSVIDAFQRVKEEKDSVNILENDRACKALDSLYPKVVIQRLLITAGSHNCFLAKKDKTIKSEEGRNKKCLGVTRVPLSCGNSWEQKTDCMDLEDSSSDSDKWVSEADTLKACARNNGTVNNVSPCQNPGLPTKLSCTPTDSECRLSLETLHRERKRKKHIMKQSKPHPVKPFSGTSVSHQGNGRPLRKVPHSCPRETASDDTSQPKQVSKHQGSSPNALRTSSEMATGRQKRRSIPSRCLRSKMCFGQSKQIDFPGKKRHATISMDTHSSNQSKVSGLNDPAFSRSSAKCKNKKSGFVKSILKSTCGDVLQIKEATALPRRDSTFPEEYLNSSDENEKNNCSAVGLSSSYSVRTPGKNNQTSVVDTKENQLQVANSYCFLEKSLPFSQEISTVLPSLHHLTQTKGVKSHLQNASFSQVLDAKKEQDGKIPERHACNKANNIQSRKSFLKTKDTTSEDASDFCLVEGSRKLALSEETDESVPHLLPFKEGCMDSGRMSSRLSGEVKVRSTCTNKSKLNARSIISFDSEDDSLECSLADADDDDDEVAFVSLQQILSSSPKPQTGMEEFCVDSSSQDTMNPLLNLHLSKPSVVSQVSYVNSLEHLLKEKEESKRVDELERWLQEDMQGKEADSLDGEHEDASGDEDLSEEHRAIIKRFSVVAHAIPDYPPGEDIFDLSTSGKIFNQHNLDLRNFHFIPQNPIERLLLNSGVTQQLSLAISGFLSSAYSCILCPIPILKWLFQMMSVHPDYCVSTQILDRLMEITLKNASISDEQSKPWIPSLADVSTVFVNMGVAFRSLFPLQHLQPNFNERDILSQMQETVGKQQPRGDLTSAGPAFSSLPENNLINVIKFLGFCTTVIQGGYTDQEILLLLLLLFKISLEKQLKRIPLIDFQCLFIKLLISIKDWDTKMPELCLAVSELSSHHHNLLWLVQLVPSWIVCGREVRRRLSLVIISKLLHKKHIEIPDDSDKQMSLLHRFLVYMKPSNLLKKMREGLEQQNASEDHLHTELEQEAYYLIYILLHLVSEASFFDVVNSNQRQHLLKLCGALDKHIKCDIREDARLFYRTKVKDLVARIYGKWQDMIQTTWPTQGKLHDFWEPDS</sequence>
<protein>
    <submittedName>
        <fullName evidence="4">SMC5-SMC6 complex localization factor 2</fullName>
    </submittedName>
</protein>
<reference evidence="4" key="1">
    <citation type="submission" date="2025-08" db="UniProtKB">
        <authorList>
            <consortium name="Ensembl"/>
        </authorList>
    </citation>
    <scope>IDENTIFICATION</scope>
</reference>
<evidence type="ECO:0000256" key="1">
    <source>
        <dbReference type="ARBA" id="ARBA00010311"/>
    </source>
</evidence>
<feature type="domain" description="Coiled-coil SMC6 And NSE5 INteracting (CANIN)" evidence="3">
    <location>
        <begin position="762"/>
        <end position="1132"/>
    </location>
</feature>
<proteinExistence type="inferred from homology"/>